<dbReference type="PANTHER" id="PTHR43557">
    <property type="entry name" value="APOPTOSIS-INDUCING FACTOR 1"/>
    <property type="match status" value="1"/>
</dbReference>
<accession>A0A438CZR3</accession>
<dbReference type="Gene3D" id="3.50.50.60">
    <property type="entry name" value="FAD/NAD(P)-binding domain"/>
    <property type="match status" value="3"/>
</dbReference>
<evidence type="ECO:0000313" key="6">
    <source>
        <dbReference type="Proteomes" id="UP000288805"/>
    </source>
</evidence>
<dbReference type="InterPro" id="IPR050446">
    <property type="entry name" value="FAD-oxidoreductase/Apoptosis"/>
</dbReference>
<dbReference type="GO" id="GO:0016491">
    <property type="term" value="F:oxidoreductase activity"/>
    <property type="evidence" value="ECO:0007669"/>
    <property type="project" value="UniProtKB-KW"/>
</dbReference>
<dbReference type="Pfam" id="PF07992">
    <property type="entry name" value="Pyr_redox_2"/>
    <property type="match status" value="1"/>
</dbReference>
<feature type="domain" description="FAD/NAD(P)-binding" evidence="4">
    <location>
        <begin position="223"/>
        <end position="312"/>
    </location>
</feature>
<dbReference type="EMBL" id="QGNW01001881">
    <property type="protein sequence ID" value="RVW28708.1"/>
    <property type="molecule type" value="Genomic_DNA"/>
</dbReference>
<dbReference type="PRINTS" id="PR00368">
    <property type="entry name" value="FADPNR"/>
</dbReference>
<organism evidence="5 6">
    <name type="scientific">Vitis vinifera</name>
    <name type="common">Grape</name>
    <dbReference type="NCBI Taxonomy" id="29760"/>
    <lineage>
        <taxon>Eukaryota</taxon>
        <taxon>Viridiplantae</taxon>
        <taxon>Streptophyta</taxon>
        <taxon>Embryophyta</taxon>
        <taxon>Tracheophyta</taxon>
        <taxon>Spermatophyta</taxon>
        <taxon>Magnoliopsida</taxon>
        <taxon>eudicotyledons</taxon>
        <taxon>Gunneridae</taxon>
        <taxon>Pentapetalae</taxon>
        <taxon>rosids</taxon>
        <taxon>Vitales</taxon>
        <taxon>Vitaceae</taxon>
        <taxon>Viteae</taxon>
        <taxon>Vitis</taxon>
    </lineage>
</organism>
<dbReference type="SUPFAM" id="SSF51905">
    <property type="entry name" value="FAD/NAD(P)-binding domain"/>
    <property type="match status" value="1"/>
</dbReference>
<dbReference type="InterPro" id="IPR036188">
    <property type="entry name" value="FAD/NAD-bd_sf"/>
</dbReference>
<evidence type="ECO:0000313" key="5">
    <source>
        <dbReference type="EMBL" id="RVW28708.1"/>
    </source>
</evidence>
<dbReference type="Proteomes" id="UP000288805">
    <property type="component" value="Unassembled WGS sequence"/>
</dbReference>
<proteinExistence type="predicted"/>
<dbReference type="InterPro" id="IPR023753">
    <property type="entry name" value="FAD/NAD-binding_dom"/>
</dbReference>
<evidence type="ECO:0000259" key="4">
    <source>
        <dbReference type="Pfam" id="PF07992"/>
    </source>
</evidence>
<keyword evidence="2" id="KW-0274">FAD</keyword>
<evidence type="ECO:0000256" key="1">
    <source>
        <dbReference type="ARBA" id="ARBA00022630"/>
    </source>
</evidence>
<gene>
    <name evidence="5" type="primary">MDAR3</name>
    <name evidence="5" type="ORF">CK203_083297</name>
</gene>
<dbReference type="PANTHER" id="PTHR43557:SF5">
    <property type="entry name" value="MONODEHYDROASCORBATE REDUCTASE 1, PEROXISOMAL"/>
    <property type="match status" value="1"/>
</dbReference>
<evidence type="ECO:0000256" key="3">
    <source>
        <dbReference type="ARBA" id="ARBA00023002"/>
    </source>
</evidence>
<keyword evidence="1" id="KW-0285">Flavoprotein</keyword>
<sequence length="430" mass="47869">MPGSGNPTGTIPPPRLDHVAMSFSGGRILIFGGSVAGLHSASQSYLLDPATATLIYPFSHAHGHLHSSYPPHPFSLHHVPFKPIFHSTIGLTPPTFAWPCNGHSNLRKRLYHSLPSLIFHHTPTCPSLHTIYPTNPTLVLQIHSSIDQSVVDKHFKYVILGGGVAVGYVAREFSKQGVKPKELTIISKEAVAPYERPALSKAYLFPEGAARLPGFHLEKPSNINHDYCNWFNGHKAKKNGKVVIIGRGYIGLELSTVMKISNLDVCMVYPKPWCMPRLFTADIADFYESYYANKGIKIIKGIVAVGFTSDANGKVEEEKCGIKTDEFFKASVPDVYAVGDVATFPLKLYNEIRRVEHVDHARKLAERYTLWFEFEARFSKFDDPNPKVDRVNTVTLRISSMYGHSPPTLPLMHFCMAIFGPHAISHFLIP</sequence>
<keyword evidence="3" id="KW-0560">Oxidoreductase</keyword>
<evidence type="ECO:0000256" key="2">
    <source>
        <dbReference type="ARBA" id="ARBA00022827"/>
    </source>
</evidence>
<protein>
    <submittedName>
        <fullName evidence="5">Monodehydroascorbate reductase 3, cytosolic</fullName>
    </submittedName>
</protein>
<name>A0A438CZR3_VITVI</name>
<comment type="caution">
    <text evidence="5">The sequence shown here is derived from an EMBL/GenBank/DDBJ whole genome shotgun (WGS) entry which is preliminary data.</text>
</comment>
<dbReference type="AlphaFoldDB" id="A0A438CZR3"/>
<reference evidence="5 6" key="1">
    <citation type="journal article" date="2018" name="PLoS Genet.">
        <title>Population sequencing reveals clonal diversity and ancestral inbreeding in the grapevine cultivar Chardonnay.</title>
        <authorList>
            <person name="Roach M.J."/>
            <person name="Johnson D.L."/>
            <person name="Bohlmann J."/>
            <person name="van Vuuren H.J."/>
            <person name="Jones S.J."/>
            <person name="Pretorius I.S."/>
            <person name="Schmidt S.A."/>
            <person name="Borneman A.R."/>
        </authorList>
    </citation>
    <scope>NUCLEOTIDE SEQUENCE [LARGE SCALE GENOMIC DNA]</scope>
    <source>
        <strain evidence="6">cv. Chardonnay</strain>
        <tissue evidence="5">Leaf</tissue>
    </source>
</reference>